<dbReference type="PROSITE" id="PS50174">
    <property type="entry name" value="G_PATCH"/>
    <property type="match status" value="1"/>
</dbReference>
<feature type="compositionally biased region" description="Basic and acidic residues" evidence="2">
    <location>
        <begin position="857"/>
        <end position="891"/>
    </location>
</feature>
<feature type="compositionally biased region" description="Polar residues" evidence="2">
    <location>
        <begin position="2006"/>
        <end position="2025"/>
    </location>
</feature>
<feature type="compositionally biased region" description="Basic residues" evidence="2">
    <location>
        <begin position="2317"/>
        <end position="2333"/>
    </location>
</feature>
<dbReference type="SUPFAM" id="SSF54768">
    <property type="entry name" value="dsRNA-binding domain-like"/>
    <property type="match status" value="1"/>
</dbReference>
<feature type="domain" description="DRBM" evidence="3">
    <location>
        <begin position="5191"/>
        <end position="5261"/>
    </location>
</feature>
<feature type="compositionally biased region" description="Polar residues" evidence="2">
    <location>
        <begin position="4139"/>
        <end position="4152"/>
    </location>
</feature>
<dbReference type="InterPro" id="IPR014720">
    <property type="entry name" value="dsRBD_dom"/>
</dbReference>
<gene>
    <name evidence="6" type="primary">son.S</name>
</gene>
<feature type="compositionally biased region" description="Basic residues" evidence="2">
    <location>
        <begin position="625"/>
        <end position="650"/>
    </location>
</feature>
<feature type="compositionally biased region" description="Basic residues" evidence="2">
    <location>
        <begin position="4809"/>
        <end position="4860"/>
    </location>
</feature>
<feature type="compositionally biased region" description="Polar residues" evidence="2">
    <location>
        <begin position="2652"/>
        <end position="2663"/>
    </location>
</feature>
<feature type="compositionally biased region" description="Basic and acidic residues" evidence="2">
    <location>
        <begin position="71"/>
        <end position="86"/>
    </location>
</feature>
<accession>A0A8J1MCS1</accession>
<feature type="compositionally biased region" description="Basic and acidic residues" evidence="2">
    <location>
        <begin position="949"/>
        <end position="961"/>
    </location>
</feature>
<feature type="compositionally biased region" description="Polar residues" evidence="2">
    <location>
        <begin position="333"/>
        <end position="345"/>
    </location>
</feature>
<dbReference type="CDD" id="cd19870">
    <property type="entry name" value="DSRM_SON-like"/>
    <property type="match status" value="1"/>
</dbReference>
<feature type="region of interest" description="Disordered" evidence="2">
    <location>
        <begin position="4098"/>
        <end position="4117"/>
    </location>
</feature>
<dbReference type="Pfam" id="PF00035">
    <property type="entry name" value="dsrm"/>
    <property type="match status" value="1"/>
</dbReference>
<feature type="compositionally biased region" description="Basic residues" evidence="2">
    <location>
        <begin position="760"/>
        <end position="774"/>
    </location>
</feature>
<dbReference type="SMART" id="SM00443">
    <property type="entry name" value="G_patch"/>
    <property type="match status" value="1"/>
</dbReference>
<dbReference type="Pfam" id="PF01585">
    <property type="entry name" value="G-patch"/>
    <property type="match status" value="1"/>
</dbReference>
<dbReference type="KEGG" id="xla:108708867"/>
<feature type="compositionally biased region" description="Polar residues" evidence="2">
    <location>
        <begin position="27"/>
        <end position="53"/>
    </location>
</feature>
<feature type="compositionally biased region" description="Basic residues" evidence="2">
    <location>
        <begin position="4504"/>
        <end position="4639"/>
    </location>
</feature>
<dbReference type="InterPro" id="IPR032922">
    <property type="entry name" value="SON"/>
</dbReference>
<reference evidence="6" key="2">
    <citation type="submission" date="2025-08" db="UniProtKB">
        <authorList>
            <consortium name="RefSeq"/>
        </authorList>
    </citation>
    <scope>IDENTIFICATION</scope>
    <source>
        <strain evidence="6">J_2021</strain>
        <tissue evidence="6">Erythrocytes</tissue>
    </source>
</reference>
<dbReference type="InterPro" id="IPR000467">
    <property type="entry name" value="G_patch_dom"/>
</dbReference>
<feature type="compositionally biased region" description="Polar residues" evidence="2">
    <location>
        <begin position="61"/>
        <end position="70"/>
    </location>
</feature>
<feature type="compositionally biased region" description="Polar residues" evidence="2">
    <location>
        <begin position="2101"/>
        <end position="2111"/>
    </location>
</feature>
<feature type="compositionally biased region" description="Basic residues" evidence="2">
    <location>
        <begin position="2123"/>
        <end position="2236"/>
    </location>
</feature>
<feature type="compositionally biased region" description="Basic and acidic residues" evidence="2">
    <location>
        <begin position="244"/>
        <end position="256"/>
    </location>
</feature>
<feature type="compositionally biased region" description="Basic residues" evidence="2">
    <location>
        <begin position="388"/>
        <end position="403"/>
    </location>
</feature>
<feature type="region of interest" description="Disordered" evidence="2">
    <location>
        <begin position="24"/>
        <end position="155"/>
    </location>
</feature>
<feature type="compositionally biased region" description="Pro residues" evidence="2">
    <location>
        <begin position="2678"/>
        <end position="2792"/>
    </location>
</feature>
<feature type="region of interest" description="Disordered" evidence="2">
    <location>
        <begin position="2652"/>
        <end position="2792"/>
    </location>
</feature>
<evidence type="ECO:0000313" key="5">
    <source>
        <dbReference type="Proteomes" id="UP000186698"/>
    </source>
</evidence>
<evidence type="ECO:0000259" key="3">
    <source>
        <dbReference type="PROSITE" id="PS50137"/>
    </source>
</evidence>
<dbReference type="RefSeq" id="XP_041439348.1">
    <property type="nucleotide sequence ID" value="XM_041583414.1"/>
</dbReference>
<dbReference type="Pfam" id="PF17069">
    <property type="entry name" value="RSRP"/>
    <property type="match status" value="1"/>
</dbReference>
<sequence>MATNIEQIFRSFVVNKFKEIQEEKLNSENSETSQNGELTAQMSGNPSEETITDVQDKEQMQSESTQLEQTKSLDLEAESASKELKSGDVSSSDEVKKDASRKKSKKHKKHKSKKKKKKKKKEKSEKRSKSVSSAEDQDNVSEHKAVWKPAFETLPKEDGRVDVSKAVTTVEENHEIGVKSCGFVQEGNLDSDKINQAVEKETYIDSEFFGPKCPKEIKGDLYKTCSPLEEGASKELFETPTTHKSSDNSKTLKQDEATDMLDNSVNAHSTAKHIFPSSNSENELLLEHESIAVSQTQSVDLINTKMDSIASAPTASLPYDNTVLHNSDRSKLKCQSRSRSTSISKLRSKETCSSSKSVTKKDKSRSKPLGKGCSSGIGRQSRSSSLGRRQKSHSSSVGKRKCSHSNSPVHRRESRSSTPAHQSKSPIRKWWSKSITRRERTVSVSPVRRRRSRTRSNARRRRSRTRSAARKPRSRTRSVARRHRSKTRSVARRRKSGSRSTSNRRKSRSRSASRRRRQRSQSASRRRKSKSLSVSRRRRSKSRSVARRGKSQSRSLTRRRRSRSGSASRRRRSRSGSASRRQRSRSGSASRRRRSRSDSAGRRHRSRSGSIGRGRRSRSSSAGGMRRRSRSDSARRRRRSRSGSARRRCQSRSGSAGRRRRSRSGSAGRRRRRSRSGSAGRRRSRSGSAGRRRRSRSGSAGRRRRSRSGSARRRGRSRSVSGRRRRRSRSGSACRRQRTGSRSAPRRRKSRSCSATSRSGSKRSVSRSVAKRNRSSSVSLSRRPRTRSGSVTKKQRSRSSSDSKRERSGSAAKRKQSRSVAKRMESSTADGRRISRSRSSSQKQRSQSASGSRRSRSTTDSRKQKSRSRSAEKKFFEDSPDHKVDHLELKIKSSGSDYKSKESTSQEQTTSMNCPKNITDEQRVLGQSASLTDCSDKDPLSWTEISTEPLKRSKDTDHQIIDSDLVDDSATGRPDPPNESICDANDESNQMEVAMELDSCHSDSDKFSTTEEECVLSDVFKKVPDDLNSTSGIVTQCFLEQEPNTSMLTKGTVFNSYLNVDESSFNLCPKSEDKPFDLEMTNKQQRVTAFTVAGELTQSHNILNALPHLQKPESQTYSETEINDSGATASYKYIFPLDYKAENVELSDHAPEMAQEKGRSYSSSCNLPILHNMPDSAVSNRHENLNSDLFKDQPFICSLQLVSDTNDCLLVDKKSPVVRSEPEHSDGGGAIQSGSETLLTDSSHPDNSPQTRLNMNALSKEKIYNQKEESFYDLEFSNCNADVMQNSPKSFQTDVSPEQHFQEKTLSYVGDICTSGVDPNFELETETSSKETSKLSKDKKLTVDNEDIQSVKDDLSLQHTPNILSIAENQKQPLASSKNTSCPIDKVATFEKTLCKGSLFSYPLAEDFSTVNSVQKAFQLHGSIHIKPDEFKAQTEQVLHGIPGDFEKLSKNSHDPEIIKNNAADGTDIQGTAQVGQFKEICTDFERTVLSELPSTGSNEQPLQINSELKGKEDSVQNIECRNEIKTPIWQVDIVYPKINPPPTHLPSVDTELVIPKGKPICPGQTSCVYFPDIPDSRIICTPPDNKTKFEYIADHGIDSVMQQSANVCKSTVQFGRALKDSVLNSIHTTTQETSDTEIRKPEKDIVVNPLVPDIVDVQQFSQKPDDRFCIIAKGQNNLSKSIVYEHSSAESGIDEQKCLQEGTREHLYISSQEEPSIFVPAEEESAMSNDKFADCSQLKTCREDNFIEPPAEQIPLGMSDSIFKNQELDDGCKIITANIVKQDFSNVESVKEHLSDKCFEDKSNSAGTHNVKESCSNTISLDNSTFTSDFKSPVCAVTDITRGSVHHSLESGLPDVCSSSWQSNSKQKCSNDQKILKSTVTRDNRLGASSNHLELDSSKTNQPNESEGPASNYEAIYSQSTVCDNKVSPQGLSNAQTPTGQETQSGEIVAQKYILSVPLNFKFSRTFKPLSISALHDNAHTINSPVTQHSKQSLVTGSETLLSSKSATLDQSKTTIPTPESNALSVPEPEGACDLSLLHTPESSGQSVSQPSEPVSCTEVEYFQIDAKAEPSFSSTTAKPAFPQLSNPLAKGVKQRQYRSRSMAQDSRSPSVDRDQSPSKSASRKRSHSKSRKRRSRSKSLKGKHSSYSQGRKRRSRSKSKTKKRQSPSKQSSKRRRSRSKSVKRQSRSPSRDKRRPRSKSTGHRKQLSSKSPTRKKRSHSRSDTRRRHSRKSSRSKSPVWKNRSNSKSVSKSPSKSASQRRHSKSRLPKCYSRSSSRSASPGKHSGRRNRSSSKSPTKRRCSRSRSRGRWGNSRSSRRGRSSRSPSRRNRSRSGSQQSRSLSDKNHQGSRSPIHKKHSRSQTKLDKSPLSKHPSKSKSPPPPPPKKNTQSKSTAFKHSIGLKSLIQKQLSQAKLQSSNSKLSSKEQLTVASLTTTTQLPASSLPAKTPVPVANLPSKTRLPETNMNAKALPPLSNQPQKNQLPLLNKDAPLSVLNTNARAQQHVTDLATETQWPVADISTGAQWAIPDMATGGHWALSDMTAAGHWTMPDMTAAGQWAMPDLSSGSQWPVTDMTSGPHWTMSDMSTGTQWPVSDLSSGTQWPVSNLSSATHWPVSDLATGAQWHMPDLGVGTQWHMPDLTAGVSMPELTASTSIPDLTPSFQMPDLPPGTSVIDLAPPPAPIPAVAPPPAPLPDVAPHPTPLPDLAPPPVPLPDLAPPPAPLPDLTPPSAPLPDLAPPPALLTDLAPPPAPLPDLAPSPPAPLPDLAPPPPPMPDLAPPPPPKPNLAPLPAPMPDLALAAPPFPMHHLTSLSPVPDLALSPAPVPHLVTAAQMHDLAPVPTPSLTRDLSLSSAQIPDLAPEVTPEPLPDLAPSVPVSELSSSSPPVFQPLHESVDNQNAYLSEDSAKEDQTKTLYVISKSPVDRNPFLSADELVKPGLCIAAKFPAINEKFLRGEHSEDHEVMPVGAEASAGCDLLKESYDNSLHPLLDIALVLPTKTQLSVPSACPVSMKMLTSNNDHPLVQLSDQPSLLLIQESFDEPCHPQRKEQCPASISGCLQGGSSDRFEQSLKSNHEDRSRDIRLDEYGILTSSPLHNDLASHSGTLLNEPCVSLPLSQVIESCESSSRYLSEEACFSTKCSPTTASYAITNVKSHSNSLPDDSCLVPNEPLQDDNIVFLEQPLQHQSCLSLLPPEQDKTSLCVKESFDNCPCLSADQTLQEKPLGCLDQSLPDESSSVFSFQSSVDRPCLSPDRLLEISVRPHFLQQTESNTNPDQFQLLETGRIFQQPVFAETMYHEPSLPHKLVENSNLLEDDKLYESPVTYSSDKASASPSLFSDDAKEKLTFADPPGGHVQQTSEEQCQRTTLPDEMFIKNDDPLSNKYFVCPSIPSVGCGSINTEYIAQDLKNPDQLLQNKSCHSPKKPLIELASSGQLVQKSYINTDQFTTVEQYGYPDKQQLNKEIVNTNPVMVKSILGLKDPEPCESIKDALSPKLHAISSETCITSTHPLEPCKSPNQIHTHEPCIVIDHSFVSSEQPVLPELSSVMTLLPKPSANSKELLPLKSCMDSGHTLLSKHSVSPDKTIFFQLASSPYQTTETLVSSNKDTSPSQLASPGQDLPYDAWKNPEQCSTTEPCLPAADWESSDPAFCSKTWPCAKYSQPNKPSVHGEPCDSISQVPPLGSPVQSLLDQACASPLLPITDKLSATPEQPLSDKSNSSLCYLSDNPCTRLHQSLAPEFSEYEPSREPVQPHGKSDEVILPCSIVIHSEQNPLINHEHTSSEVACTQLVSVELCPSIPNSDQYLIPDASPVKPIQSDPCSRPNITPEDSLSATHRPCVGSPSMLQDECCESYDHLSVIEQNTNSQYTLVDKNYGSPLTPESVQILQTPLMANELSLSPCQIEQDDQSVTDYSNERPLLVKKIQSIEPEASASQEPSTPVLTVSKKSTLCIGANILLQRQTISVDPISSLPHDTTFSVVEKSITDKTDSFITSEKKDDAKHFAAEALILHSKAIPSVEHDTDREEPVTVLDKAEESSRVEKQFRITPPDLLPYDSDQPALPNDTSDAVLEQIAYNCQPPPELLPYDSEQPANAYLGLSETQSEHASPVFHTPPELLPYDSEQPAVLHTNNELPSINLPASLSQAESTSQTSSVPDSLHLDECMPGNFQSEEEQQRTQEPQTTKVLFEYGSIADVSEFPMDNTHEQLECESAASYQSEVSNTPAYMTLHSAECNLSTQISSENTKSINTSSEKQFSSALPIILPESTNEGQIDFNQMQSNYMEPVESSRSVGEDACITELPTELSVAGKPHVAEFTSEQLSVAPEALVHHISLSEFATKAEHSASISASLTGQRPLLTELSLYTESQVSEVSVAGESITTSEQSNIPALESPVLPQEASFKRSRSKSINDRTNSRSRSKSVTSMKRSKSRTQKRSRSKSATSWKRSRSKSVAKRQRSHSKSAVESRRSRSKSTKRSRSKSHMQRKRSRSKSTSRRKRSRSKPDACKRRSCSRSAGRKRRSRSRSVGRKRRSRSKSPVRKRRSRSKSTGRKRRSRSKSTGRKKRSRSKSYGRKRRSRSTSASQRRRSRSTTLARHRRSSSVSVARRRRSRSTSATRRRRSRSTSVVRRKRSHSSSVARRRRSRSVSAGPRRTSRSVSVPRRRRSQSVSRRRRSRSQSVTRRRRSQSGSRRRRSRSASMCRIQRSPSTSITRKGRSRSVSVANRRRSRSASEACIKPSRSVSATRKKRSVSKSLTPKSPTYKPSAVSRSERSRSHSQSNVLRKRKTRSRSSSRDKNKLSEKRRRRSNSKDHYNLKSRRRSRTPPRRKKSRSPVKRMSPVRRRRSRSNIRRKSFSRSPVRRKRSRSRDKSMESSRSPKRLTDLDKAQLLEIAKANAAAMCAKAGVPLPSSLKPVITPVTPVEEKITLRSYGVTIQELTEKCKQIAQSKEDDVIVNKPHDSDEEEEERPFYNHPFKVSDHKPISFSLLNPSVKPAPKNQVTLTKEFPVSSGSQHRKKEADKVYGEWVPVDKKTEESKDDVFTNTGPTQPVDITSAMNERALAQTRLTGNPFDMEALILLNRAQEQIDAWAQSTSLPGQFTGSTGAQVLSADEISNSGPQAWLKKDQFLKAAPVSGGRGALLMRKMGWKEGKGLGRHNEGNVDPILIDFKTDRKGLVADGEKASNKLALPMMKDLSGKHPISALMELCNKKKWSPPEFVLVDDTGPEHRKRFLFRVTVSGGVYQPNQPSLNKKLAKATAAAAALQALGALPKESMTSTANFRSASTSTS</sequence>
<dbReference type="SMART" id="SM00358">
    <property type="entry name" value="DSRM"/>
    <property type="match status" value="1"/>
</dbReference>
<feature type="compositionally biased region" description="Basic residues" evidence="2">
    <location>
        <begin position="4776"/>
        <end position="4785"/>
    </location>
</feature>
<dbReference type="CTD" id="108708867"/>
<feature type="compositionally biased region" description="Polar residues" evidence="2">
    <location>
        <begin position="1232"/>
        <end position="1252"/>
    </location>
</feature>
<dbReference type="GO" id="GO:0051726">
    <property type="term" value="P:regulation of cell cycle"/>
    <property type="evidence" value="ECO:0007669"/>
    <property type="project" value="InterPro"/>
</dbReference>
<feature type="domain" description="G-patch" evidence="4">
    <location>
        <begin position="5127"/>
        <end position="5173"/>
    </location>
</feature>
<dbReference type="PANTHER" id="PTHR46528">
    <property type="entry name" value="PROTEIN SON"/>
    <property type="match status" value="1"/>
</dbReference>
<feature type="compositionally biased region" description="Low complexity" evidence="2">
    <location>
        <begin position="2247"/>
        <end position="2259"/>
    </location>
</feature>
<feature type="compositionally biased region" description="Polar residues" evidence="2">
    <location>
        <begin position="416"/>
        <end position="425"/>
    </location>
</feature>
<dbReference type="Gene3D" id="3.30.160.20">
    <property type="match status" value="1"/>
</dbReference>
<feature type="compositionally biased region" description="Low complexity" evidence="2">
    <location>
        <begin position="4640"/>
        <end position="4654"/>
    </location>
</feature>
<feature type="compositionally biased region" description="Basic and acidic residues" evidence="2">
    <location>
        <begin position="822"/>
        <end position="833"/>
    </location>
</feature>
<dbReference type="FunFam" id="3.30.160.20:FF:000053">
    <property type="entry name" value="protein SON isoform X1"/>
    <property type="match status" value="1"/>
</dbReference>
<feature type="compositionally biased region" description="Polar residues" evidence="2">
    <location>
        <begin position="3597"/>
        <end position="3613"/>
    </location>
</feature>
<evidence type="ECO:0000259" key="4">
    <source>
        <dbReference type="PROSITE" id="PS50174"/>
    </source>
</evidence>
<feature type="region of interest" description="Disordered" evidence="2">
    <location>
        <begin position="2072"/>
        <end position="2395"/>
    </location>
</feature>
<feature type="region of interest" description="Disordered" evidence="2">
    <location>
        <begin position="3597"/>
        <end position="3618"/>
    </location>
</feature>
<dbReference type="GeneID" id="108708867"/>
<feature type="compositionally biased region" description="Basic and acidic residues" evidence="2">
    <location>
        <begin position="1216"/>
        <end position="1226"/>
    </location>
</feature>
<feature type="compositionally biased region" description="Basic residues" evidence="2">
    <location>
        <begin position="4422"/>
        <end position="4434"/>
    </location>
</feature>
<dbReference type="PANTHER" id="PTHR46528:SF1">
    <property type="entry name" value="PROTEIN SON"/>
    <property type="match status" value="1"/>
</dbReference>
<evidence type="ECO:0000256" key="2">
    <source>
        <dbReference type="SAM" id="MobiDB-lite"/>
    </source>
</evidence>
<keyword evidence="5" id="KW-1185">Reference proteome</keyword>
<dbReference type="PROSITE" id="PS50137">
    <property type="entry name" value="DS_RBD"/>
    <property type="match status" value="1"/>
</dbReference>
<reference evidence="5" key="1">
    <citation type="submission" date="2024-06" db="UniProtKB">
        <authorList>
            <consortium name="RefSeq"/>
        </authorList>
    </citation>
    <scope>NUCLEOTIDE SEQUENCE [LARGE SCALE GENOMIC DNA]</scope>
    <source>
        <strain evidence="5">J_2021</strain>
    </source>
</reference>
<dbReference type="OrthoDB" id="786951at2759"/>
<feature type="region of interest" description="Disordered" evidence="2">
    <location>
        <begin position="3343"/>
        <end position="3363"/>
    </location>
</feature>
<evidence type="ECO:0000256" key="1">
    <source>
        <dbReference type="PROSITE-ProRule" id="PRU00266"/>
    </source>
</evidence>
<feature type="region of interest" description="Disordered" evidence="2">
    <location>
        <begin position="2006"/>
        <end position="2031"/>
    </location>
</feature>
<organism evidence="5 6">
    <name type="scientific">Xenopus laevis</name>
    <name type="common">African clawed frog</name>
    <dbReference type="NCBI Taxonomy" id="8355"/>
    <lineage>
        <taxon>Eukaryota</taxon>
        <taxon>Metazoa</taxon>
        <taxon>Chordata</taxon>
        <taxon>Craniata</taxon>
        <taxon>Vertebrata</taxon>
        <taxon>Euteleostomi</taxon>
        <taxon>Amphibia</taxon>
        <taxon>Batrachia</taxon>
        <taxon>Anura</taxon>
        <taxon>Pipoidea</taxon>
        <taxon>Pipidae</taxon>
        <taxon>Xenopodinae</taxon>
        <taxon>Xenopus</taxon>
        <taxon>Xenopus</taxon>
    </lineage>
</organism>
<feature type="compositionally biased region" description="Basic residues" evidence="2">
    <location>
        <begin position="4465"/>
        <end position="4496"/>
    </location>
</feature>
<feature type="compositionally biased region" description="Basic residues" evidence="2">
    <location>
        <begin position="4655"/>
        <end position="4690"/>
    </location>
</feature>
<feature type="region of interest" description="Disordered" evidence="2">
    <location>
        <begin position="327"/>
        <end position="984"/>
    </location>
</feature>
<dbReference type="GO" id="GO:0003723">
    <property type="term" value="F:RNA binding"/>
    <property type="evidence" value="ECO:0000318"/>
    <property type="project" value="GO_Central"/>
</dbReference>
<feature type="compositionally biased region" description="Basic residues" evidence="2">
    <location>
        <begin position="4441"/>
        <end position="4456"/>
    </location>
</feature>
<name>A0A8J1MCS1_XENLA</name>
<feature type="compositionally biased region" description="Basic residues" evidence="2">
    <location>
        <begin position="2286"/>
        <end position="2310"/>
    </location>
</feature>
<feature type="compositionally biased region" description="Basic residues" evidence="2">
    <location>
        <begin position="812"/>
        <end position="821"/>
    </location>
</feature>
<feature type="compositionally biased region" description="Basic residues" evidence="2">
    <location>
        <begin position="602"/>
        <end position="618"/>
    </location>
</feature>
<protein>
    <submittedName>
        <fullName evidence="6">Uncharacterized protein son.S isoform X1</fullName>
    </submittedName>
</protein>
<dbReference type="Proteomes" id="UP000186698">
    <property type="component" value="Chromosome 2S"/>
</dbReference>
<feature type="compositionally biased region" description="Polar residues" evidence="2">
    <location>
        <begin position="4374"/>
        <end position="4383"/>
    </location>
</feature>
<feature type="region of interest" description="Disordered" evidence="2">
    <location>
        <begin position="4371"/>
        <end position="4875"/>
    </location>
</feature>
<feature type="region of interest" description="Disordered" evidence="2">
    <location>
        <begin position="1216"/>
        <end position="1252"/>
    </location>
</feature>
<feature type="compositionally biased region" description="Low complexity" evidence="2">
    <location>
        <begin position="837"/>
        <end position="852"/>
    </location>
</feature>
<feature type="region of interest" description="Disordered" evidence="2">
    <location>
        <begin position="4139"/>
        <end position="4161"/>
    </location>
</feature>
<dbReference type="GO" id="GO:0048024">
    <property type="term" value="P:regulation of mRNA splicing, via spliceosome"/>
    <property type="evidence" value="ECO:0000318"/>
    <property type="project" value="GO_Central"/>
</dbReference>
<feature type="compositionally biased region" description="Basic residues" evidence="2">
    <location>
        <begin position="99"/>
        <end position="121"/>
    </location>
</feature>
<feature type="region of interest" description="Disordered" evidence="2">
    <location>
        <begin position="232"/>
        <end position="265"/>
    </location>
</feature>
<feature type="region of interest" description="Disordered" evidence="2">
    <location>
        <begin position="1881"/>
        <end position="1912"/>
    </location>
</feature>
<proteinExistence type="predicted"/>
<feature type="compositionally biased region" description="Low complexity" evidence="2">
    <location>
        <begin position="372"/>
        <end position="387"/>
    </location>
</feature>
<feature type="compositionally biased region" description="Basic residues" evidence="2">
    <location>
        <begin position="2260"/>
        <end position="2269"/>
    </location>
</feature>
<evidence type="ECO:0000313" key="6">
    <source>
        <dbReference type="RefSeq" id="XP_041439348.1"/>
    </source>
</evidence>
<feature type="compositionally biased region" description="Basic residues" evidence="2">
    <location>
        <begin position="657"/>
        <end position="751"/>
    </location>
</feature>
<feature type="compositionally biased region" description="Basic and acidic residues" evidence="2">
    <location>
        <begin position="799"/>
        <end position="808"/>
    </location>
</feature>
<feature type="compositionally biased region" description="Polar residues" evidence="2">
    <location>
        <begin position="1887"/>
        <end position="1906"/>
    </location>
</feature>
<feature type="compositionally biased region" description="Basic residues" evidence="2">
    <location>
        <begin position="447"/>
        <end position="595"/>
    </location>
</feature>
<feature type="compositionally biased region" description="Polar residues" evidence="2">
    <location>
        <begin position="3354"/>
        <end position="3363"/>
    </location>
</feature>
<keyword evidence="1" id="KW-0694">RNA-binding</keyword>